<dbReference type="InterPro" id="IPR003609">
    <property type="entry name" value="Pan_app"/>
</dbReference>
<dbReference type="GO" id="GO:0004866">
    <property type="term" value="F:endopeptidase inhibitor activity"/>
    <property type="evidence" value="ECO:0007669"/>
    <property type="project" value="InterPro"/>
</dbReference>
<dbReference type="InterPro" id="IPR011626">
    <property type="entry name" value="Alpha-macroglobulin_TED"/>
</dbReference>
<dbReference type="Pfam" id="PF00207">
    <property type="entry name" value="A2M"/>
    <property type="match status" value="1"/>
</dbReference>
<dbReference type="InterPro" id="IPR021868">
    <property type="entry name" value="Alpha_2_Macroglob_MG3"/>
</dbReference>
<comment type="similarity">
    <text evidence="1">Belongs to the protease inhibitor I39 (alpha-2-macroglobulin) family. Bacterial alpha-2-macroglobulin subfamily.</text>
</comment>
<proteinExistence type="inferred from homology"/>
<dbReference type="EMBL" id="AQQR01000002">
    <property type="protein sequence ID" value="OWU76161.1"/>
    <property type="molecule type" value="Genomic_DNA"/>
</dbReference>
<dbReference type="InterPro" id="IPR008930">
    <property type="entry name" value="Terpenoid_cyclase/PrenylTrfase"/>
</dbReference>
<dbReference type="Pfam" id="PF17972">
    <property type="entry name" value="bMG5"/>
    <property type="match status" value="1"/>
</dbReference>
<organism evidence="5 6">
    <name type="scientific">Marinibacterium profundimaris</name>
    <dbReference type="NCBI Taxonomy" id="1679460"/>
    <lineage>
        <taxon>Bacteria</taxon>
        <taxon>Pseudomonadati</taxon>
        <taxon>Pseudomonadota</taxon>
        <taxon>Alphaproteobacteria</taxon>
        <taxon>Rhodobacterales</taxon>
        <taxon>Paracoccaceae</taxon>
        <taxon>Marinibacterium</taxon>
    </lineage>
</organism>
<dbReference type="InterPro" id="IPR049120">
    <property type="entry name" value="A2M_bMG2"/>
</dbReference>
<name>A0A225NNV8_9RHOB</name>
<gene>
    <name evidence="5" type="ORF">ATO3_06945</name>
</gene>
<keyword evidence="6" id="KW-1185">Reference proteome</keyword>
<dbReference type="Pfam" id="PF07703">
    <property type="entry name" value="A2M_BRD"/>
    <property type="match status" value="1"/>
</dbReference>
<dbReference type="Pfam" id="PF21142">
    <property type="entry name" value="A2M_bMG2"/>
    <property type="match status" value="1"/>
</dbReference>
<dbReference type="InterPro" id="IPR001599">
    <property type="entry name" value="Macroglobln_a2"/>
</dbReference>
<accession>A0A225NNV8</accession>
<evidence type="ECO:0000313" key="6">
    <source>
        <dbReference type="Proteomes" id="UP000215377"/>
    </source>
</evidence>
<dbReference type="Pfam" id="PF00024">
    <property type="entry name" value="PAN_1"/>
    <property type="match status" value="1"/>
</dbReference>
<dbReference type="Gene3D" id="1.50.10.20">
    <property type="match status" value="1"/>
</dbReference>
<dbReference type="InterPro" id="IPR051802">
    <property type="entry name" value="YfhM-like"/>
</dbReference>
<dbReference type="InterPro" id="IPR041246">
    <property type="entry name" value="Bact_MG10"/>
</dbReference>
<dbReference type="PANTHER" id="PTHR40094:SF1">
    <property type="entry name" value="UBIQUITIN DOMAIN-CONTAINING PROTEIN"/>
    <property type="match status" value="1"/>
</dbReference>
<dbReference type="InterPro" id="IPR041462">
    <property type="entry name" value="Bact_A2M_MG6"/>
</dbReference>
<feature type="domain" description="Alpha-2-macroglobulin bait region" evidence="3">
    <location>
        <begin position="904"/>
        <end position="1048"/>
    </location>
</feature>
<evidence type="ECO:0000256" key="2">
    <source>
        <dbReference type="ARBA" id="ARBA00022729"/>
    </source>
</evidence>
<evidence type="ECO:0000313" key="5">
    <source>
        <dbReference type="EMBL" id="OWU76161.1"/>
    </source>
</evidence>
<dbReference type="InterPro" id="IPR026284">
    <property type="entry name" value="A2MG_proteobact"/>
</dbReference>
<dbReference type="InterPro" id="IPR041203">
    <property type="entry name" value="Bact_A2M_MG5"/>
</dbReference>
<sequence>MFDTDLDSCLRQCAADAACAAFTFNARSNSCFPKSTISDRQPYEGAISAAKVPMDLGLLQSARARAADIDFLGDDVLAAAGRQARDLGLRHSAGGADLNELLQGARASSQAGDPARAMRFIGMAVSVSDRADLWTEYARLLLALDGDSAEQRRFADRALRASANGYLRATSPGQGAAALIEMSEALERVNRGRDMIRALRLAQATQPRPDIDEALEEAIRQYGFRVADTRVDSDAAAPRICVEFSEELIRAGQDYAPFVGLDDDRLAVVAEGQSLCLDGVEHGERYRFTLREGLPAASGETLWKDVEITQYVRDRGPSVRFPGRSYVLPRAAGANLPVETVNTTELDLVLQRVSDRNLVRAFQEDMFARPLSYWQAEQFSDAMAEEVWTGTAEVETTLNRDMTTRLPMGEAIADQPPGIYTLTARIPGADPYDQPGATQWFVLTDLGLATLSGSDGLHVDVRSLAETTALDGVSLQLVSRANAVLGEAETDAEGHALFAPGLARGTGAAAPALIVARTGDDMAFLSLTDPAFDLSDRGVEGRPSPGPVDVFLTTDRGAYRAGESIHATALARDAEAAAIPDMPLIAILKRPDGVEHARIVSDGGVAGGHVFDIALGETVPRGPWTLDIHVDADAPPLASQALLVEDFLPERIDFDLSLPAAPLRPGDVPPLTVEARYLFGAPGADLDVEGSVLLSPAETVEAWPGYRFGRHDTGLSPVRSFFGGERTDADGIARIAVEIPQMPGADRPLQAQVTARVADGAARPVERRISAPVLPSGPVIGIKPRFDDMMVPEGAEAGFDIIALSPALEQVEMQVQWTLNRVETRYQWYQLYGNWTWEPIERRTRVASGMATPGRLAASVSAQVDWGQYELVVERVGGDYTAASVSFDAGWYAAADAATTPDRLEMSLDAASYSPGDTAILRLVPRNAGTALISVMSDRVIARQAVEVPEGASEIPLEVTEAWGTGAYVTATVLRPMDVAEALGPARALGVAHAAISPGDKALDVALDIPGTVQPRSTVPIGIEVDGMAEGETAWVTLAAVDLGILNLTGFESPDPQAHYFGQRRLGVEMRDVYGRLIDGMTGAMGRVRSGGDAGDGLRRESPPPTQELMAVFDGPVQIGPDGRAEVQVPLPAFNGTVRLMAVAWSDTGVGQAQADMLVRDPVVATLITPRFLAPGDQSRISLELIHADGPAGKVALSLDAPGLEAGALPASVTLGEGATERLRLPVTAGEVGDYPVTLTLTTPDGTELTQTITLPVRSNDPAVAETRRFRLSQGESFTFDDNVFANLRPGTGEALISAGPLARFDVPGLLAQLDRYPYGCTEQVTSQALPLLYLSSVSGAMGLPQSDVDTRIAQAVDRILTRQAPNGAFGLWRPDSGEFWLDAYVTDFLSRARAGGHAVPDLAFSLAMDNLRNRINYAPDFDEGGEDIAYALMVLAREGQASMADLRYFADVKSGDFSTALSLAQLGAALASYGDQLRADEMFHAASAKLGRESLPQDVWRADFGSDLRDAAGLLRLAVVSGSDAVDLAPLVQRVSAPSGRRSTQESAWTLLAAEALVQSPEVSGLLIDGAPAQGPFVRLRESGDAGEVVITADGDRAVDVTVTTIGVPDVPPPAGGAGYVITREYYGMDGARLDPGDWAVGDRFVTVLRVTSAEPVGARLIIDDPLPAGFEIDNPNLLRSGDVGALSWLDPTEADHAEFRSDRFVAAVNVRGGAPVTLAYVTRAVSPGSYHHPAATVEAMYRPDRRARTATGRVTIAQ</sequence>
<dbReference type="Pfam" id="PF01835">
    <property type="entry name" value="MG2"/>
    <property type="match status" value="1"/>
</dbReference>
<evidence type="ECO:0000256" key="1">
    <source>
        <dbReference type="ARBA" id="ARBA00010556"/>
    </source>
</evidence>
<comment type="caution">
    <text evidence="5">The sequence shown here is derived from an EMBL/GenBank/DDBJ whole genome shotgun (WGS) entry which is preliminary data.</text>
</comment>
<dbReference type="SUPFAM" id="SSF48239">
    <property type="entry name" value="Terpenoid cyclases/Protein prenyltransferases"/>
    <property type="match status" value="1"/>
</dbReference>
<dbReference type="SMART" id="SM01419">
    <property type="entry name" value="Thiol-ester_cl"/>
    <property type="match status" value="1"/>
</dbReference>
<evidence type="ECO:0000259" key="4">
    <source>
        <dbReference type="SMART" id="SM01360"/>
    </source>
</evidence>
<dbReference type="PANTHER" id="PTHR40094">
    <property type="entry name" value="ALPHA-2-MACROGLOBULIN HOMOLOG"/>
    <property type="match status" value="1"/>
</dbReference>
<protein>
    <submittedName>
        <fullName evidence="5">PAN domain-containing protein</fullName>
    </submittedName>
</protein>
<dbReference type="InterPro" id="IPR047565">
    <property type="entry name" value="Alpha-macroglob_thiol-ester_cl"/>
</dbReference>
<dbReference type="InterPro" id="IPR002890">
    <property type="entry name" value="MG2"/>
</dbReference>
<dbReference type="Pfam" id="PF11974">
    <property type="entry name" value="bMG3"/>
    <property type="match status" value="1"/>
</dbReference>
<feature type="domain" description="Alpha-2-macroglobulin" evidence="4">
    <location>
        <begin position="1111"/>
        <end position="1199"/>
    </location>
</feature>
<keyword evidence="2" id="KW-0732">Signal</keyword>
<dbReference type="Proteomes" id="UP000215377">
    <property type="component" value="Unassembled WGS sequence"/>
</dbReference>
<dbReference type="CDD" id="cd02891">
    <property type="entry name" value="A2M_like"/>
    <property type="match status" value="1"/>
</dbReference>
<dbReference type="GO" id="GO:0005615">
    <property type="term" value="C:extracellular space"/>
    <property type="evidence" value="ECO:0007669"/>
    <property type="project" value="InterPro"/>
</dbReference>
<dbReference type="Gene3D" id="3.50.4.10">
    <property type="entry name" value="Hepatocyte Growth Factor"/>
    <property type="match status" value="1"/>
</dbReference>
<reference evidence="5 6" key="1">
    <citation type="submission" date="2013-04" db="EMBL/GenBank/DDBJ databases">
        <title>Oceanicola sp. 22II1-22F33 Genome Sequencing.</title>
        <authorList>
            <person name="Lai Q."/>
            <person name="Li G."/>
            <person name="Shao Z."/>
        </authorList>
    </citation>
    <scope>NUCLEOTIDE SEQUENCE [LARGE SCALE GENOMIC DNA]</scope>
    <source>
        <strain evidence="5 6">22II1-22F33</strain>
    </source>
</reference>
<dbReference type="Pfam" id="PF17973">
    <property type="entry name" value="bMG10"/>
    <property type="match status" value="1"/>
</dbReference>
<dbReference type="Pfam" id="PF17962">
    <property type="entry name" value="bMG6"/>
    <property type="match status" value="1"/>
</dbReference>
<evidence type="ECO:0000259" key="3">
    <source>
        <dbReference type="SMART" id="SM01359"/>
    </source>
</evidence>
<dbReference type="PIRSF" id="PIRSF038980">
    <property type="entry name" value="A2M_bac"/>
    <property type="match status" value="1"/>
</dbReference>
<dbReference type="Pfam" id="PF07678">
    <property type="entry name" value="TED_complement"/>
    <property type="match status" value="1"/>
</dbReference>
<dbReference type="SMART" id="SM01360">
    <property type="entry name" value="A2M"/>
    <property type="match status" value="1"/>
</dbReference>
<dbReference type="InterPro" id="IPR011625">
    <property type="entry name" value="A2M_N_BRD"/>
</dbReference>
<dbReference type="SMART" id="SM01359">
    <property type="entry name" value="A2M_N_2"/>
    <property type="match status" value="1"/>
</dbReference>